<protein>
    <submittedName>
        <fullName evidence="2">AAA family ATPase</fullName>
    </submittedName>
</protein>
<dbReference type="InterPro" id="IPR003959">
    <property type="entry name" value="ATPase_AAA_core"/>
</dbReference>
<dbReference type="Gene3D" id="3.40.50.300">
    <property type="entry name" value="P-loop containing nucleotide triphosphate hydrolases"/>
    <property type="match status" value="1"/>
</dbReference>
<dbReference type="InterPro" id="IPR051396">
    <property type="entry name" value="Bact_Antivir_Def_Nuclease"/>
</dbReference>
<name>A0A7K0EJ59_9BACT</name>
<dbReference type="OrthoDB" id="9805802at2"/>
<dbReference type="PANTHER" id="PTHR43581">
    <property type="entry name" value="ATP/GTP PHOSPHATASE"/>
    <property type="match status" value="1"/>
</dbReference>
<dbReference type="RefSeq" id="WP_154175289.1">
    <property type="nucleotide sequence ID" value="NZ_WJXZ01000006.1"/>
</dbReference>
<dbReference type="PANTHER" id="PTHR43581:SF2">
    <property type="entry name" value="EXCINUCLEASE ATPASE SUBUNIT"/>
    <property type="match status" value="1"/>
</dbReference>
<dbReference type="EMBL" id="WJXZ01000006">
    <property type="protein sequence ID" value="MRS61900.1"/>
    <property type="molecule type" value="Genomic_DNA"/>
</dbReference>
<dbReference type="AlphaFoldDB" id="A0A7K0EJ59"/>
<evidence type="ECO:0000313" key="3">
    <source>
        <dbReference type="Proteomes" id="UP000441754"/>
    </source>
</evidence>
<dbReference type="CDD" id="cd00267">
    <property type="entry name" value="ABC_ATPase"/>
    <property type="match status" value="1"/>
</dbReference>
<keyword evidence="3" id="KW-1185">Reference proteome</keyword>
<feature type="domain" description="ATPase AAA-type core" evidence="1">
    <location>
        <begin position="223"/>
        <end position="382"/>
    </location>
</feature>
<sequence length="662" mass="77641">MILSITNDYLSLKPFESDKLTDFVVITGTNGSGKTQLLKAILEDNLKLPEFRVVKFSENIESILKYDFIDFDKRNYSFKNWSDYNSIIIRDWHVLKGKFKDFIHKIYYTNIPIKEIIENNYLDLFPEKQTDEVKKYINELISFSFFPGSVKGKVISNEIALQELNKYLNQKRHLFEFIFKISRYNGLDESNISTEDFINLPYEETLYLYDTNYTNNFLQIFASYIYRRDLNRTNFTNKVLYGEENNSISDIEFIKANRSPFNQFNDFLNEYEFKFRLKDFNFKEFEKNGNFSISLTNSISGEVLEFQNLSSGERILFSFYALLFLNINFNESSKFPDLILLDEPDAFLHPDGIQTLIQSLYDTVVNKNKSKVFITTHNPTTIALSPEDSIYQLSNENNSALKKVNKDRALEILINTIPILSINYRKHKQIIVESPTDLVYYQIINEVVSRTCKPETKLYFISGDYGDSSCEKVINLVNEFRGAGNKTVYGIIDWDKKNYEALDSYIFIHGDSSRYSLENFLFDPIYIFCSFIEKDTYNVVSEFDLGTISPYLIGNESEKALQSFSDYILKLIYNSFPYFKSKDSDRKEVYYANGKIILLPKWFLEMGNHQLDGIIKKSFPIYNSPHYKETGKLQKHMSKVIGRCFPFIPTDSYDLMRSFLFE</sequence>
<reference evidence="2 3" key="1">
    <citation type="journal article" date="2018" name="Antonie Van Leeuwenhoek">
        <title>Larkinella terrae sp. nov., isolated from soil on Jeju Island, South Korea.</title>
        <authorList>
            <person name="Ten L.N."/>
            <person name="Jeon J."/>
            <person name="Park S.J."/>
            <person name="Park S."/>
            <person name="Lee S.Y."/>
            <person name="Kim M.K."/>
            <person name="Jung H.Y."/>
        </authorList>
    </citation>
    <scope>NUCLEOTIDE SEQUENCE [LARGE SCALE GENOMIC DNA]</scope>
    <source>
        <strain evidence="2 3">KCTC 52001</strain>
    </source>
</reference>
<accession>A0A7K0EJ59</accession>
<comment type="caution">
    <text evidence="2">The sequence shown here is derived from an EMBL/GenBank/DDBJ whole genome shotgun (WGS) entry which is preliminary data.</text>
</comment>
<organism evidence="2 3">
    <name type="scientific">Larkinella terrae</name>
    <dbReference type="NCBI Taxonomy" id="2025311"/>
    <lineage>
        <taxon>Bacteria</taxon>
        <taxon>Pseudomonadati</taxon>
        <taxon>Bacteroidota</taxon>
        <taxon>Cytophagia</taxon>
        <taxon>Cytophagales</taxon>
        <taxon>Spirosomataceae</taxon>
        <taxon>Larkinella</taxon>
    </lineage>
</organism>
<proteinExistence type="predicted"/>
<evidence type="ECO:0000259" key="1">
    <source>
        <dbReference type="Pfam" id="PF13304"/>
    </source>
</evidence>
<dbReference type="Pfam" id="PF13304">
    <property type="entry name" value="AAA_21"/>
    <property type="match status" value="1"/>
</dbReference>
<gene>
    <name evidence="2" type="ORF">GJJ30_11430</name>
</gene>
<dbReference type="SUPFAM" id="SSF52540">
    <property type="entry name" value="P-loop containing nucleoside triphosphate hydrolases"/>
    <property type="match status" value="1"/>
</dbReference>
<evidence type="ECO:0000313" key="2">
    <source>
        <dbReference type="EMBL" id="MRS61900.1"/>
    </source>
</evidence>
<dbReference type="InterPro" id="IPR027417">
    <property type="entry name" value="P-loop_NTPase"/>
</dbReference>
<dbReference type="Proteomes" id="UP000441754">
    <property type="component" value="Unassembled WGS sequence"/>
</dbReference>